<organism evidence="3">
    <name type="scientific">freshwater metagenome</name>
    <dbReference type="NCBI Taxonomy" id="449393"/>
    <lineage>
        <taxon>unclassified sequences</taxon>
        <taxon>metagenomes</taxon>
        <taxon>ecological metagenomes</taxon>
    </lineage>
</organism>
<reference evidence="3" key="1">
    <citation type="submission" date="2020-05" db="EMBL/GenBank/DDBJ databases">
        <authorList>
            <person name="Chiriac C."/>
            <person name="Salcher M."/>
            <person name="Ghai R."/>
            <person name="Kavagutti S V."/>
        </authorList>
    </citation>
    <scope>NUCLEOTIDE SEQUENCE</scope>
</reference>
<dbReference type="PANTHER" id="PTHR43507:SF1">
    <property type="entry name" value="NADH-UBIQUINONE OXIDOREDUCTASE CHAIN 4"/>
    <property type="match status" value="1"/>
</dbReference>
<dbReference type="AlphaFoldDB" id="A0A6J7KD59"/>
<gene>
    <name evidence="3" type="ORF">UFOPK3874_00090</name>
</gene>
<feature type="transmembrane region" description="Helical" evidence="1">
    <location>
        <begin position="12"/>
        <end position="31"/>
    </location>
</feature>
<dbReference type="GO" id="GO:0048039">
    <property type="term" value="F:ubiquinone binding"/>
    <property type="evidence" value="ECO:0007669"/>
    <property type="project" value="TreeGrafter"/>
</dbReference>
<dbReference type="PRINTS" id="PR01437">
    <property type="entry name" value="NUOXDRDTASE4"/>
</dbReference>
<feature type="transmembrane region" description="Helical" evidence="1">
    <location>
        <begin position="86"/>
        <end position="108"/>
    </location>
</feature>
<evidence type="ECO:0000256" key="1">
    <source>
        <dbReference type="SAM" id="Phobius"/>
    </source>
</evidence>
<accession>A0A6J7KD59</accession>
<protein>
    <submittedName>
        <fullName evidence="3">Unannotated protein</fullName>
    </submittedName>
</protein>
<dbReference type="GO" id="GO:0003954">
    <property type="term" value="F:NADH dehydrogenase activity"/>
    <property type="evidence" value="ECO:0007669"/>
    <property type="project" value="TreeGrafter"/>
</dbReference>
<evidence type="ECO:0000313" key="3">
    <source>
        <dbReference type="EMBL" id="CAB4953477.1"/>
    </source>
</evidence>
<name>A0A6J7KD59_9ZZZZ</name>
<dbReference type="GO" id="GO:0042773">
    <property type="term" value="P:ATP synthesis coupled electron transport"/>
    <property type="evidence" value="ECO:0007669"/>
    <property type="project" value="InterPro"/>
</dbReference>
<dbReference type="InterPro" id="IPR001750">
    <property type="entry name" value="ND/Mrp_TM"/>
</dbReference>
<dbReference type="GO" id="GO:0008137">
    <property type="term" value="F:NADH dehydrogenase (ubiquinone) activity"/>
    <property type="evidence" value="ECO:0007669"/>
    <property type="project" value="InterPro"/>
</dbReference>
<proteinExistence type="predicted"/>
<keyword evidence="1" id="KW-0812">Transmembrane</keyword>
<feature type="transmembrane region" description="Helical" evidence="1">
    <location>
        <begin position="51"/>
        <end position="74"/>
    </location>
</feature>
<sequence length="177" mass="18833">MTTQGLTGATFYMVNHGFSTAALFMTAGWMVARRKSSQIDDFGGLQRVTPILAWSFFIAGLSALALPGLSSFISEFLVLAGTFTRYPIAAIFATLGIILAALYVLIAVQKSLHGEVKPGNESLTDLILREKIALAPVIALIILLGFYPKPVLDVINPTTGVVMQHAGVVDPAVKVGK</sequence>
<feature type="domain" description="NADH:quinone oxidoreductase/Mrp antiporter transmembrane" evidence="2">
    <location>
        <begin position="2"/>
        <end position="96"/>
    </location>
</feature>
<dbReference type="InterPro" id="IPR003918">
    <property type="entry name" value="NADH_UbQ_OxRdtase"/>
</dbReference>
<dbReference type="GO" id="GO:0015990">
    <property type="term" value="P:electron transport coupled proton transport"/>
    <property type="evidence" value="ECO:0007669"/>
    <property type="project" value="TreeGrafter"/>
</dbReference>
<feature type="transmembrane region" description="Helical" evidence="1">
    <location>
        <begin position="128"/>
        <end position="147"/>
    </location>
</feature>
<dbReference type="EMBL" id="CAFBNS010000007">
    <property type="protein sequence ID" value="CAB4953477.1"/>
    <property type="molecule type" value="Genomic_DNA"/>
</dbReference>
<dbReference type="Pfam" id="PF00361">
    <property type="entry name" value="Proton_antipo_M"/>
    <property type="match status" value="1"/>
</dbReference>
<dbReference type="PANTHER" id="PTHR43507">
    <property type="entry name" value="NADH-UBIQUINONE OXIDOREDUCTASE CHAIN 4"/>
    <property type="match status" value="1"/>
</dbReference>
<keyword evidence="1" id="KW-0472">Membrane</keyword>
<evidence type="ECO:0000259" key="2">
    <source>
        <dbReference type="Pfam" id="PF00361"/>
    </source>
</evidence>
<keyword evidence="1" id="KW-1133">Transmembrane helix</keyword>